<name>A0A368H6W1_ANCCA</name>
<evidence type="ECO:0000256" key="3">
    <source>
        <dbReference type="ARBA" id="ARBA00022737"/>
    </source>
</evidence>
<dbReference type="InterPro" id="IPR013087">
    <property type="entry name" value="Znf_C2H2_type"/>
</dbReference>
<evidence type="ECO:0000256" key="8">
    <source>
        <dbReference type="SAM" id="MobiDB-lite"/>
    </source>
</evidence>
<evidence type="ECO:0000256" key="4">
    <source>
        <dbReference type="ARBA" id="ARBA00022771"/>
    </source>
</evidence>
<comment type="caution">
    <text evidence="10">The sequence shown here is derived from an EMBL/GenBank/DDBJ whole genome shotgun (WGS) entry which is preliminary data.</text>
</comment>
<evidence type="ECO:0000313" key="11">
    <source>
        <dbReference type="Proteomes" id="UP000252519"/>
    </source>
</evidence>
<evidence type="ECO:0000259" key="9">
    <source>
        <dbReference type="PROSITE" id="PS50157"/>
    </source>
</evidence>
<organism evidence="10 11">
    <name type="scientific">Ancylostoma caninum</name>
    <name type="common">Dog hookworm</name>
    <dbReference type="NCBI Taxonomy" id="29170"/>
    <lineage>
        <taxon>Eukaryota</taxon>
        <taxon>Metazoa</taxon>
        <taxon>Ecdysozoa</taxon>
        <taxon>Nematoda</taxon>
        <taxon>Chromadorea</taxon>
        <taxon>Rhabditida</taxon>
        <taxon>Rhabditina</taxon>
        <taxon>Rhabditomorpha</taxon>
        <taxon>Strongyloidea</taxon>
        <taxon>Ancylostomatidae</taxon>
        <taxon>Ancylostomatinae</taxon>
        <taxon>Ancylostoma</taxon>
    </lineage>
</organism>
<feature type="domain" description="C2H2-type" evidence="9">
    <location>
        <begin position="353"/>
        <end position="380"/>
    </location>
</feature>
<dbReference type="GO" id="GO:0000978">
    <property type="term" value="F:RNA polymerase II cis-regulatory region sequence-specific DNA binding"/>
    <property type="evidence" value="ECO:0007669"/>
    <property type="project" value="TreeGrafter"/>
</dbReference>
<feature type="domain" description="C2H2-type" evidence="9">
    <location>
        <begin position="411"/>
        <end position="440"/>
    </location>
</feature>
<feature type="domain" description="C2H2-type" evidence="9">
    <location>
        <begin position="441"/>
        <end position="466"/>
    </location>
</feature>
<proteinExistence type="predicted"/>
<dbReference type="EMBL" id="JOJR01000008">
    <property type="protein sequence ID" value="RCN52304.1"/>
    <property type="molecule type" value="Genomic_DNA"/>
</dbReference>
<keyword evidence="5" id="KW-0862">Zinc</keyword>
<dbReference type="Proteomes" id="UP000252519">
    <property type="component" value="Unassembled WGS sequence"/>
</dbReference>
<dbReference type="PANTHER" id="PTHR24388:SF54">
    <property type="entry name" value="PROTEIN ESCARGOT"/>
    <property type="match status" value="1"/>
</dbReference>
<dbReference type="SMART" id="SM00355">
    <property type="entry name" value="ZnF_C2H2"/>
    <property type="match status" value="14"/>
</dbReference>
<comment type="subcellular location">
    <subcellularLocation>
        <location evidence="1">Nucleus</location>
    </subcellularLocation>
</comment>
<feature type="region of interest" description="Disordered" evidence="8">
    <location>
        <begin position="1282"/>
        <end position="1326"/>
    </location>
</feature>
<feature type="domain" description="C2H2-type" evidence="9">
    <location>
        <begin position="239"/>
        <end position="267"/>
    </location>
</feature>
<dbReference type="PROSITE" id="PS50157">
    <property type="entry name" value="ZINC_FINGER_C2H2_2"/>
    <property type="match status" value="12"/>
</dbReference>
<evidence type="ECO:0000256" key="1">
    <source>
        <dbReference type="ARBA" id="ARBA00004123"/>
    </source>
</evidence>
<feature type="domain" description="C2H2-type" evidence="9">
    <location>
        <begin position="183"/>
        <end position="210"/>
    </location>
</feature>
<protein>
    <submittedName>
        <fullName evidence="10">Zinc finger, C2H2 type</fullName>
    </submittedName>
</protein>
<keyword evidence="6" id="KW-0539">Nucleus</keyword>
<feature type="domain" description="C2H2-type" evidence="9">
    <location>
        <begin position="1149"/>
        <end position="1176"/>
    </location>
</feature>
<dbReference type="STRING" id="29170.A0A368H6W1"/>
<dbReference type="GO" id="GO:0000981">
    <property type="term" value="F:DNA-binding transcription factor activity, RNA polymerase II-specific"/>
    <property type="evidence" value="ECO:0007669"/>
    <property type="project" value="TreeGrafter"/>
</dbReference>
<dbReference type="PROSITE" id="PS00028">
    <property type="entry name" value="ZINC_FINGER_C2H2_1"/>
    <property type="match status" value="12"/>
</dbReference>
<evidence type="ECO:0000256" key="5">
    <source>
        <dbReference type="ARBA" id="ARBA00022833"/>
    </source>
</evidence>
<evidence type="ECO:0000256" key="7">
    <source>
        <dbReference type="PROSITE-ProRule" id="PRU00042"/>
    </source>
</evidence>
<keyword evidence="3" id="KW-0677">Repeat</keyword>
<sequence length="1326" mass="150921">MNIMDANDLSRAYLPPEVAEEAVLAEEGIDVESVDPSSVVFVGDIGDIIVPEEVYQEWPEEAVTLEGIPEEEQIELEAFVNEGDIIYGEQPYEYVLSLNGLMELSLYVFFRYAQDEVIPIEEVNQLDAQLPLEAVPARYVDEDGIEYAEDELIPVENSGVVDFEEEVLDPLLNRGRRKPATIVQCEVCGVVVKHPSKIEAHMRTHTGEKPYECEICGAKFTQRTPMLNHVRRHLGQTPFVCGYGCGKSFVNNAQKNAHELRHMGTKRVGPPRPHLKPPKRHVWNKYVPKPDVRSRQNEDEKAAMVDFAPPVGQIEPPISAAASKRLDEVIESVVTGIPIKKRRTRAVRAPMLVQCQVCGLMLKHASKIKAHIRTHTGDRPYSCVFCDAHFNTSGTLNMHIKRKHTSGERPYACTWDCGKRFVSLSTRNEHERVVHAGTRRYECTVPGCYRMFSRRCYLMLHRQREHELMFKPIFDPKEIEKAEKEADMELMAENQDGATNGESSDQILVDPSTNMLVHVSEDGMVLEPITEQTAFIQGEFVDDVEEAEIAEFEEEEASDSKLPTLFVPIENSKSIEYIQPDIGLDPGPSGVMDVPILEEEPSKAQKVTEEHDMPVLFEEPKAPSAKNENNMEVERMFEEAASAVGTSGMGFMGYESPIHTTVEELEVAEEDILDVEEDHQESYNYTEVKDQRDSGYERTSMRKYRMVRRKPAQTFYCRPCNKEIKYPSKIAEHLRKHTGERPYQCQICGAGFSQGHVLKVHLRGHHGELPYKCSYCPHSFQSLALKKQHEKTHYQTEEKDDSQIDTIVIQEAVDGVDAETEAIVDATHVGEVTVDSHVFACPIVECGMQSQSKEEVEEHIAVVHGEMQEWIDEGAEGEVYGDGTETVVVNEVEEVREQEIVAEQHQMMVADDQQYGYYPYEEEAMVMEGQSVDPVELQRPPITLQDGIPQDSQAPEQNFANAPLRIYEHYTYVDDPNVPPPTEEIEIETTEQQYILDATGNPTPIPVQRTIIYDNIVSNGVDLFDINLTTDEPVEERVRVLIDPKPPKKGRLTYDEYYDKMVNRNMQEMEVDAATIEMAAPLRHVRMMTEEGPVVIAQPSGRMRRNRLIRSQSDRPHGARNLDWIIDAVAKGLDVDSASPHNRRKPVMHKCQYCGRVDKYPSKIKAHMRTHTGEKPFKCEICGMTFAQRTPMRLHVRRHLDQKPYICTIEGCDLRFVSGALLNYHQQTKHFMTKRYICLKGCGRFFASARNQRNHEARCFYNTEQANDFGDAIYEHLVYNDQEEEEASENEAEEELEEALEAVETSLNSSDVNAQDAKAQPQFLHQ</sequence>
<dbReference type="OrthoDB" id="3437960at2759"/>
<feature type="domain" description="C2H2-type" evidence="9">
    <location>
        <begin position="1177"/>
        <end position="1204"/>
    </location>
</feature>
<reference evidence="10 11" key="1">
    <citation type="submission" date="2014-10" db="EMBL/GenBank/DDBJ databases">
        <title>Draft genome of the hookworm Ancylostoma caninum.</title>
        <authorList>
            <person name="Mitreva M."/>
        </authorList>
    </citation>
    <scope>NUCLEOTIDE SEQUENCE [LARGE SCALE GENOMIC DNA]</scope>
    <source>
        <strain evidence="10 11">Baltimore</strain>
    </source>
</reference>
<dbReference type="SUPFAM" id="SSF57667">
    <property type="entry name" value="beta-beta-alpha zinc fingers"/>
    <property type="match status" value="7"/>
</dbReference>
<dbReference type="InterPro" id="IPR036236">
    <property type="entry name" value="Znf_C2H2_sf"/>
</dbReference>
<feature type="domain" description="C2H2-type" evidence="9">
    <location>
        <begin position="381"/>
        <end position="410"/>
    </location>
</feature>
<feature type="domain" description="C2H2-type" evidence="9">
    <location>
        <begin position="743"/>
        <end position="770"/>
    </location>
</feature>
<feature type="domain" description="C2H2-type" evidence="9">
    <location>
        <begin position="211"/>
        <end position="238"/>
    </location>
</feature>
<evidence type="ECO:0000256" key="6">
    <source>
        <dbReference type="ARBA" id="ARBA00023242"/>
    </source>
</evidence>
<dbReference type="Pfam" id="PF00096">
    <property type="entry name" value="zf-C2H2"/>
    <property type="match status" value="3"/>
</dbReference>
<evidence type="ECO:0000313" key="10">
    <source>
        <dbReference type="EMBL" id="RCN52304.1"/>
    </source>
</evidence>
<keyword evidence="4 7" id="KW-0863">Zinc-finger</keyword>
<dbReference type="InterPro" id="IPR050527">
    <property type="entry name" value="Snail/Krueppel_Znf"/>
</dbReference>
<keyword evidence="2" id="KW-0479">Metal-binding</keyword>
<feature type="compositionally biased region" description="Acidic residues" evidence="8">
    <location>
        <begin position="1282"/>
        <end position="1301"/>
    </location>
</feature>
<evidence type="ECO:0000256" key="2">
    <source>
        <dbReference type="ARBA" id="ARBA00022723"/>
    </source>
</evidence>
<feature type="domain" description="C2H2-type" evidence="9">
    <location>
        <begin position="771"/>
        <end position="798"/>
    </location>
</feature>
<dbReference type="PANTHER" id="PTHR24388">
    <property type="entry name" value="ZINC FINGER PROTEIN"/>
    <property type="match status" value="1"/>
</dbReference>
<dbReference type="FunFam" id="3.30.160.60:FF:002869">
    <property type="entry name" value="Comb gap splice variant cg14"/>
    <property type="match status" value="1"/>
</dbReference>
<dbReference type="Gene3D" id="3.30.160.60">
    <property type="entry name" value="Classic Zinc Finger"/>
    <property type="match status" value="11"/>
</dbReference>
<gene>
    <name evidence="10" type="ORF">ANCCAN_01737</name>
</gene>
<keyword evidence="11" id="KW-1185">Reference proteome</keyword>
<dbReference type="GO" id="GO:0005634">
    <property type="term" value="C:nucleus"/>
    <property type="evidence" value="ECO:0007669"/>
    <property type="project" value="UniProtKB-SubCell"/>
</dbReference>
<dbReference type="FunFam" id="3.30.160.60:FF:002343">
    <property type="entry name" value="Zinc finger protein 33A"/>
    <property type="match status" value="2"/>
</dbReference>
<dbReference type="GO" id="GO:0008270">
    <property type="term" value="F:zinc ion binding"/>
    <property type="evidence" value="ECO:0007669"/>
    <property type="project" value="UniProtKB-KW"/>
</dbReference>
<accession>A0A368H6W1</accession>
<feature type="domain" description="C2H2-type" evidence="9">
    <location>
        <begin position="715"/>
        <end position="742"/>
    </location>
</feature>